<name>D2ZY03_NEIM2</name>
<dbReference type="AlphaFoldDB" id="D2ZY03"/>
<evidence type="ECO:0000313" key="2">
    <source>
        <dbReference type="Proteomes" id="UP000003344"/>
    </source>
</evidence>
<accession>D2ZY03</accession>
<protein>
    <submittedName>
        <fullName evidence="1">Uncharacterized protein</fullName>
    </submittedName>
</protein>
<organism evidence="1 2">
    <name type="scientific">Neisseria mucosa (strain ATCC 25996 / DSM 4631 / NCTC 10774 / M26)</name>
    <dbReference type="NCBI Taxonomy" id="546266"/>
    <lineage>
        <taxon>Bacteria</taxon>
        <taxon>Pseudomonadati</taxon>
        <taxon>Pseudomonadota</taxon>
        <taxon>Betaproteobacteria</taxon>
        <taxon>Neisseriales</taxon>
        <taxon>Neisseriaceae</taxon>
        <taxon>Neisseria</taxon>
    </lineage>
</organism>
<evidence type="ECO:0000313" key="1">
    <source>
        <dbReference type="EMBL" id="EFC87956.1"/>
    </source>
</evidence>
<dbReference type="Proteomes" id="UP000003344">
    <property type="component" value="Unassembled WGS sequence"/>
</dbReference>
<reference evidence="1 2" key="1">
    <citation type="submission" date="2009-10" db="EMBL/GenBank/DDBJ databases">
        <authorList>
            <person name="Weinstock G."/>
            <person name="Sodergren E."/>
            <person name="Clifton S."/>
            <person name="Fulton L."/>
            <person name="Fulton B."/>
            <person name="Courtney L."/>
            <person name="Fronick C."/>
            <person name="Harrison M."/>
            <person name="Strong C."/>
            <person name="Farmer C."/>
            <person name="Delahaunty K."/>
            <person name="Markovic C."/>
            <person name="Hall O."/>
            <person name="Minx P."/>
            <person name="Tomlinson C."/>
            <person name="Mitreva M."/>
            <person name="Nelson J."/>
            <person name="Hou S."/>
            <person name="Wollam A."/>
            <person name="Pepin K.H."/>
            <person name="Johnson M."/>
            <person name="Bhonagiri V."/>
            <person name="Nash W.E."/>
            <person name="Warren W."/>
            <person name="Chinwalla A."/>
            <person name="Mardis E.R."/>
            <person name="Wilson R.K."/>
        </authorList>
    </citation>
    <scope>NUCLEOTIDE SEQUENCE [LARGE SCALE GENOMIC DNA]</scope>
    <source>
        <strain evidence="2">ATCC 25996 / DSM 4631 / NCTC 10774 / M26</strain>
    </source>
</reference>
<dbReference type="EMBL" id="ACDX02000012">
    <property type="protein sequence ID" value="EFC87956.1"/>
    <property type="molecule type" value="Genomic_DNA"/>
</dbReference>
<gene>
    <name evidence="1" type="ORF">NEIMUCOT_05509</name>
</gene>
<sequence length="40" mass="4547">MSDFLFFNHTKDCGRSLLEYVISDGLLTYALRPSNALKIP</sequence>
<proteinExistence type="predicted"/>
<comment type="caution">
    <text evidence="1">The sequence shown here is derived from an EMBL/GenBank/DDBJ whole genome shotgun (WGS) entry which is preliminary data.</text>
</comment>